<organism evidence="2">
    <name type="scientific">Salvia splendens</name>
    <name type="common">Scarlet sage</name>
    <dbReference type="NCBI Taxonomy" id="180675"/>
    <lineage>
        <taxon>Eukaryota</taxon>
        <taxon>Viridiplantae</taxon>
        <taxon>Streptophyta</taxon>
        <taxon>Embryophyta</taxon>
        <taxon>Tracheophyta</taxon>
        <taxon>Spermatophyta</taxon>
        <taxon>Magnoliopsida</taxon>
        <taxon>eudicotyledons</taxon>
        <taxon>Gunneridae</taxon>
        <taxon>Pentapetalae</taxon>
        <taxon>asterids</taxon>
        <taxon>lamiids</taxon>
        <taxon>Lamiales</taxon>
        <taxon>Lamiaceae</taxon>
        <taxon>Nepetoideae</taxon>
        <taxon>Mentheae</taxon>
        <taxon>Salviinae</taxon>
        <taxon>Salvia</taxon>
        <taxon>Salvia subgen. Calosphace</taxon>
        <taxon>core Calosphace</taxon>
    </lineage>
</organism>
<reference evidence="2" key="1">
    <citation type="submission" date="2018-01" db="EMBL/GenBank/DDBJ databases">
        <authorList>
            <person name="Mao J.F."/>
        </authorList>
    </citation>
    <scope>NUCLEOTIDE SEQUENCE</scope>
    <source>
        <strain evidence="2">Huo1</strain>
        <tissue evidence="2">Leaf</tissue>
    </source>
</reference>
<feature type="region of interest" description="Disordered" evidence="1">
    <location>
        <begin position="94"/>
        <end position="147"/>
    </location>
</feature>
<gene>
    <name evidence="2" type="ORF">SASPL_154251</name>
</gene>
<protein>
    <submittedName>
        <fullName evidence="2">Uncharacterized protein</fullName>
    </submittedName>
</protein>
<dbReference type="PANTHER" id="PTHR34199">
    <property type="entry name" value="NUMOD3 MOTIF FAMILY PROTEIN, EXPRESSED"/>
    <property type="match status" value="1"/>
</dbReference>
<sequence>MLRPLHFAMFNTPLKLSVSRFRAPRFVLPNSGYVIGLARTSEFSASLLKTASPFSSIALSVSCRAVRKNPDGRDVKSDPSEEANATLNFLTNVDCEDDKETQTDKSDHGNKGRIPWNKGRKHSEVDDHAETRARISRNTKEALKDPKIRKKMSEAPRVLSNQTKVKIRASLTKLWGRRLRSKRSREKFLQSWRESIALAAKKGGADQQELEWDSYEKFKQEAALEKAEEAKRKELARVRKDRAAKVKAALKTARLAQKKREREEKAEVRQEATRKRNKWSKEEKEKMVEFQGEKLKERLMKIQRKKSIVSRVSSQQQRRWEKFDLDLAEGKHLQKDISLADQIRIAKKRRAELLLLDKQDLVHL</sequence>
<accession>A0A8X8VZT0</accession>
<feature type="compositionally biased region" description="Basic and acidic residues" evidence="1">
    <location>
        <begin position="122"/>
        <end position="147"/>
    </location>
</feature>
<evidence type="ECO:0000256" key="1">
    <source>
        <dbReference type="SAM" id="MobiDB-lite"/>
    </source>
</evidence>
<reference evidence="2" key="2">
    <citation type="submission" date="2020-08" db="EMBL/GenBank/DDBJ databases">
        <title>Plant Genome Project.</title>
        <authorList>
            <person name="Zhang R.-G."/>
        </authorList>
    </citation>
    <scope>NUCLEOTIDE SEQUENCE</scope>
    <source>
        <strain evidence="2">Huo1</strain>
        <tissue evidence="2">Leaf</tissue>
    </source>
</reference>
<dbReference type="PANTHER" id="PTHR34199:SF1">
    <property type="entry name" value="HISTONE-LYSINE N-METHYLTRANSFERASE, H3 LYSINE-79 SPECIFIC-LIKE PROTEIN"/>
    <property type="match status" value="1"/>
</dbReference>
<comment type="caution">
    <text evidence="2">The sequence shown here is derived from an EMBL/GenBank/DDBJ whole genome shotgun (WGS) entry which is preliminary data.</text>
</comment>
<keyword evidence="3" id="KW-1185">Reference proteome</keyword>
<name>A0A8X8VZT0_SALSN</name>
<evidence type="ECO:0000313" key="3">
    <source>
        <dbReference type="Proteomes" id="UP000298416"/>
    </source>
</evidence>
<proteinExistence type="predicted"/>
<dbReference type="Proteomes" id="UP000298416">
    <property type="component" value="Unassembled WGS sequence"/>
</dbReference>
<feature type="compositionally biased region" description="Basic and acidic residues" evidence="1">
    <location>
        <begin position="100"/>
        <end position="110"/>
    </location>
</feature>
<evidence type="ECO:0000313" key="2">
    <source>
        <dbReference type="EMBL" id="KAG6385416.1"/>
    </source>
</evidence>
<feature type="region of interest" description="Disordered" evidence="1">
    <location>
        <begin position="259"/>
        <end position="283"/>
    </location>
</feature>
<dbReference type="AlphaFoldDB" id="A0A8X8VZT0"/>
<dbReference type="EMBL" id="PNBA02000022">
    <property type="protein sequence ID" value="KAG6385416.1"/>
    <property type="molecule type" value="Genomic_DNA"/>
</dbReference>